<gene>
    <name evidence="2" type="ORF">Scep_023792</name>
</gene>
<evidence type="ECO:0000313" key="3">
    <source>
        <dbReference type="Proteomes" id="UP001419268"/>
    </source>
</evidence>
<feature type="compositionally biased region" description="Basic and acidic residues" evidence="1">
    <location>
        <begin position="1"/>
        <end position="24"/>
    </location>
</feature>
<proteinExistence type="predicted"/>
<comment type="caution">
    <text evidence="2">The sequence shown here is derived from an EMBL/GenBank/DDBJ whole genome shotgun (WGS) entry which is preliminary data.</text>
</comment>
<feature type="region of interest" description="Disordered" evidence="1">
    <location>
        <begin position="1"/>
        <end position="50"/>
    </location>
</feature>
<sequence length="50" mass="5701">MVSEPREREPVREVKRERERENRGESVTSGWRLPPASLVRSPARAEAAVS</sequence>
<dbReference type="EMBL" id="JBBNAG010000010">
    <property type="protein sequence ID" value="KAK9100362.1"/>
    <property type="molecule type" value="Genomic_DNA"/>
</dbReference>
<keyword evidence="3" id="KW-1185">Reference proteome</keyword>
<evidence type="ECO:0000313" key="2">
    <source>
        <dbReference type="EMBL" id="KAK9100362.1"/>
    </source>
</evidence>
<evidence type="ECO:0000256" key="1">
    <source>
        <dbReference type="SAM" id="MobiDB-lite"/>
    </source>
</evidence>
<name>A0AAP0HWK3_9MAGN</name>
<organism evidence="2 3">
    <name type="scientific">Stephania cephalantha</name>
    <dbReference type="NCBI Taxonomy" id="152367"/>
    <lineage>
        <taxon>Eukaryota</taxon>
        <taxon>Viridiplantae</taxon>
        <taxon>Streptophyta</taxon>
        <taxon>Embryophyta</taxon>
        <taxon>Tracheophyta</taxon>
        <taxon>Spermatophyta</taxon>
        <taxon>Magnoliopsida</taxon>
        <taxon>Ranunculales</taxon>
        <taxon>Menispermaceae</taxon>
        <taxon>Menispermoideae</taxon>
        <taxon>Cissampelideae</taxon>
        <taxon>Stephania</taxon>
    </lineage>
</organism>
<dbReference type="AlphaFoldDB" id="A0AAP0HWK3"/>
<dbReference type="Proteomes" id="UP001419268">
    <property type="component" value="Unassembled WGS sequence"/>
</dbReference>
<accession>A0AAP0HWK3</accession>
<reference evidence="2 3" key="1">
    <citation type="submission" date="2024-01" db="EMBL/GenBank/DDBJ databases">
        <title>Genome assemblies of Stephania.</title>
        <authorList>
            <person name="Yang L."/>
        </authorList>
    </citation>
    <scope>NUCLEOTIDE SEQUENCE [LARGE SCALE GENOMIC DNA]</scope>
    <source>
        <strain evidence="2">JXDWG</strain>
        <tissue evidence="2">Leaf</tissue>
    </source>
</reference>
<protein>
    <submittedName>
        <fullName evidence="2">Uncharacterized protein</fullName>
    </submittedName>
</protein>